<accession>A0A7H0SRV5</accession>
<dbReference type="InterPro" id="IPR036390">
    <property type="entry name" value="WH_DNA-bd_sf"/>
</dbReference>
<feature type="region of interest" description="Disordered" evidence="4">
    <location>
        <begin position="1"/>
        <end position="26"/>
    </location>
</feature>
<evidence type="ECO:0000256" key="4">
    <source>
        <dbReference type="SAM" id="MobiDB-lite"/>
    </source>
</evidence>
<sequence length="184" mass="21106">MLYHVDMTSATPENKETPEERKKREAREQWALEISERVRPAMTKLYVMYFRLASQSELTGPQLSIMTRLQDHGPARISRIAEEEGIQMPTASNALHQLEVRGMVQRVRDIDDRRGVRVDLTPLGHEELVRVGKERDNYFAQMLSTLDEDQLKQAEAFVDVVQALAERYNSDLNKPKSAGHADQS</sequence>
<dbReference type="PROSITE" id="PS50995">
    <property type="entry name" value="HTH_MARR_2"/>
    <property type="match status" value="1"/>
</dbReference>
<dbReference type="KEGG" id="cpoy:GP475_12030"/>
<dbReference type="Proteomes" id="UP000516320">
    <property type="component" value="Chromosome"/>
</dbReference>
<protein>
    <submittedName>
        <fullName evidence="5">MarR family transcriptional regulator</fullName>
    </submittedName>
</protein>
<dbReference type="GO" id="GO:0003700">
    <property type="term" value="F:DNA-binding transcription factor activity"/>
    <property type="evidence" value="ECO:0007669"/>
    <property type="project" value="InterPro"/>
</dbReference>
<dbReference type="Gene3D" id="1.10.10.10">
    <property type="entry name" value="Winged helix-like DNA-binding domain superfamily/Winged helix DNA-binding domain"/>
    <property type="match status" value="1"/>
</dbReference>
<keyword evidence="2" id="KW-0238">DNA-binding</keyword>
<dbReference type="PANTHER" id="PTHR42756">
    <property type="entry name" value="TRANSCRIPTIONAL REGULATOR, MARR"/>
    <property type="match status" value="1"/>
</dbReference>
<dbReference type="AlphaFoldDB" id="A0A7H0SRV5"/>
<feature type="compositionally biased region" description="Basic and acidic residues" evidence="4">
    <location>
        <begin position="13"/>
        <end position="26"/>
    </location>
</feature>
<dbReference type="InterPro" id="IPR036388">
    <property type="entry name" value="WH-like_DNA-bd_sf"/>
</dbReference>
<dbReference type="InterPro" id="IPR000835">
    <property type="entry name" value="HTH_MarR-typ"/>
</dbReference>
<dbReference type="SMART" id="SM00347">
    <property type="entry name" value="HTH_MARR"/>
    <property type="match status" value="1"/>
</dbReference>
<dbReference type="PANTHER" id="PTHR42756:SF1">
    <property type="entry name" value="TRANSCRIPTIONAL REPRESSOR OF EMRAB OPERON"/>
    <property type="match status" value="1"/>
</dbReference>
<keyword evidence="6" id="KW-1185">Reference proteome</keyword>
<organism evidence="5 6">
    <name type="scientific">Corynebacterium poyangense</name>
    <dbReference type="NCBI Taxonomy" id="2684405"/>
    <lineage>
        <taxon>Bacteria</taxon>
        <taxon>Bacillati</taxon>
        <taxon>Actinomycetota</taxon>
        <taxon>Actinomycetes</taxon>
        <taxon>Mycobacteriales</taxon>
        <taxon>Corynebacteriaceae</taxon>
        <taxon>Corynebacterium</taxon>
    </lineage>
</organism>
<evidence type="ECO:0000256" key="1">
    <source>
        <dbReference type="ARBA" id="ARBA00023015"/>
    </source>
</evidence>
<reference evidence="5 6" key="1">
    <citation type="submission" date="2019-12" db="EMBL/GenBank/DDBJ databases">
        <title>Corynebacterium sp. nov., isolated from feces of the Anser Albifrons in China.</title>
        <authorList>
            <person name="Liu Q."/>
        </authorList>
    </citation>
    <scope>NUCLEOTIDE SEQUENCE [LARGE SCALE GENOMIC DNA]</scope>
    <source>
        <strain evidence="5 6">4H37-19</strain>
    </source>
</reference>
<name>A0A7H0SRV5_9CORY</name>
<dbReference type="GO" id="GO:0003677">
    <property type="term" value="F:DNA binding"/>
    <property type="evidence" value="ECO:0007669"/>
    <property type="project" value="UniProtKB-KW"/>
</dbReference>
<evidence type="ECO:0000256" key="2">
    <source>
        <dbReference type="ARBA" id="ARBA00023125"/>
    </source>
</evidence>
<dbReference type="PRINTS" id="PR00598">
    <property type="entry name" value="HTHMARR"/>
</dbReference>
<evidence type="ECO:0000256" key="3">
    <source>
        <dbReference type="ARBA" id="ARBA00023163"/>
    </source>
</evidence>
<dbReference type="Pfam" id="PF01047">
    <property type="entry name" value="MarR"/>
    <property type="match status" value="1"/>
</dbReference>
<keyword evidence="1" id="KW-0805">Transcription regulation</keyword>
<evidence type="ECO:0000313" key="6">
    <source>
        <dbReference type="Proteomes" id="UP000516320"/>
    </source>
</evidence>
<keyword evidence="3" id="KW-0804">Transcription</keyword>
<dbReference type="EMBL" id="CP046884">
    <property type="protein sequence ID" value="QNQ91280.1"/>
    <property type="molecule type" value="Genomic_DNA"/>
</dbReference>
<dbReference type="SUPFAM" id="SSF46785">
    <property type="entry name" value="Winged helix' DNA-binding domain"/>
    <property type="match status" value="1"/>
</dbReference>
<gene>
    <name evidence="5" type="ORF">GP475_12030</name>
</gene>
<evidence type="ECO:0000313" key="5">
    <source>
        <dbReference type="EMBL" id="QNQ91280.1"/>
    </source>
</evidence>
<proteinExistence type="predicted"/>